<feature type="transmembrane region" description="Helical" evidence="1">
    <location>
        <begin position="365"/>
        <end position="384"/>
    </location>
</feature>
<sequence length="877" mass="97588">MKKTLWQQVMPHLISIGIFLIVALFFAKPALESGVIMKQGDITNWQGMVHQSNLYKEKHGRFPLWTPAMYAGMPAYQIAMDGPWTPLNFVDRALQLGLPKPINIFFLACISFYFLSMCLRIRPWVAVIGGLAFAYSTTFPIFISAGHDTQMLALAYAPAALGGIILLFDKKYISGFIVTALFTSIQVAQGHQQVSYYMFLVMGIMVLFFLIQAFRSGAIAQQLKAVGFTALAAILGILINSLALMTVYDYSKESKRGGQLVMDKKQSPNDVMNGDKTKGLSKEYAFGWSYGWQESLTLMFPGVQGYGSHYEERDGDQFMYPKLTENSHVAKLLTEKLNVPEDQAGNIALQLSGNLYWGDQPFTAGPIYLGAIVCMLFLFAMVYLDGKHKWWILTSAILGVLLALGKHFPAFNYFMFDYFPFYNKFRVPTMALEITGLVVPVALVLALEKLVSSATVDLKKLQLAAYVVGAVFVMAATVYFTSDYSVENKKRTAAMTQVMSGGANANIQAEMEKVNREYPAEIDNHVYENFLYQTKGDAATAKSLLTALRQDRQSAFGSTIVRSLIFVLLAAGIIYLFAIKKINALVMLAGVGLLTVIDLLGMDSNYLNNYNFASKDNYEASEFPLTTADQAILQDKDPNFRVLNMGSGQNPFIGDSHTSYYHKSIGGYHPARLGIYDDLIEYQFSGSPNLNVINMLNTKYIIQQAQQGGAIAAPNPNALGNVWFVKNVKFVNGPVEEMKGLNSFNPAEEAIVENRFKSNIDGWQPADSSSAATIKQTDFDFENIKYESNSSAPHLAVFSEIFYKDWHAYIDGKEAPIAKADYVLRALLIPAGKHTIEFKFEAKVYNTGYSISTITGWLLTLLILGYLVWLVKPMLKK</sequence>
<protein>
    <recommendedName>
        <fullName evidence="4">Membrane protein YfhO</fullName>
    </recommendedName>
</protein>
<dbReference type="AlphaFoldDB" id="A0A1V9EHU9"/>
<dbReference type="EMBL" id="LVXG01000029">
    <property type="protein sequence ID" value="OQP45465.1"/>
    <property type="molecule type" value="Genomic_DNA"/>
</dbReference>
<dbReference type="RefSeq" id="WP_081202320.1">
    <property type="nucleotide sequence ID" value="NZ_FOCZ01000024.1"/>
</dbReference>
<keyword evidence="1" id="KW-0812">Transmembrane</keyword>
<feature type="transmembrane region" description="Helical" evidence="1">
    <location>
        <begin position="463"/>
        <end position="482"/>
    </location>
</feature>
<feature type="transmembrane region" description="Helical" evidence="1">
    <location>
        <begin position="849"/>
        <end position="871"/>
    </location>
</feature>
<feature type="transmembrane region" description="Helical" evidence="1">
    <location>
        <begin position="584"/>
        <end position="602"/>
    </location>
</feature>
<feature type="transmembrane region" description="Helical" evidence="1">
    <location>
        <begin position="391"/>
        <end position="410"/>
    </location>
</feature>
<keyword evidence="1" id="KW-0472">Membrane</keyword>
<evidence type="ECO:0008006" key="4">
    <source>
        <dbReference type="Google" id="ProtNLM"/>
    </source>
</evidence>
<gene>
    <name evidence="2" type="ORF">A4H97_32495</name>
</gene>
<reference evidence="3" key="1">
    <citation type="submission" date="2016-04" db="EMBL/GenBank/DDBJ databases">
        <authorList>
            <person name="Chen L."/>
            <person name="Zhuang W."/>
            <person name="Wang G."/>
        </authorList>
    </citation>
    <scope>NUCLEOTIDE SEQUENCE [LARGE SCALE GENOMIC DNA]</scope>
    <source>
        <strain evidence="3">17621</strain>
    </source>
</reference>
<dbReference type="PANTHER" id="PTHR38454">
    <property type="entry name" value="INTEGRAL MEMBRANE PROTEIN-RELATED"/>
    <property type="match status" value="1"/>
</dbReference>
<evidence type="ECO:0000313" key="2">
    <source>
        <dbReference type="EMBL" id="OQP45465.1"/>
    </source>
</evidence>
<proteinExistence type="predicted"/>
<feature type="transmembrane region" description="Helical" evidence="1">
    <location>
        <begin position="226"/>
        <end position="248"/>
    </location>
</feature>
<dbReference type="OrthoDB" id="9772884at2"/>
<feature type="transmembrane region" description="Helical" evidence="1">
    <location>
        <begin position="430"/>
        <end position="451"/>
    </location>
</feature>
<name>A0A1V9EHU9_9BACT</name>
<dbReference type="Proteomes" id="UP000192610">
    <property type="component" value="Unassembled WGS sequence"/>
</dbReference>
<dbReference type="PANTHER" id="PTHR38454:SF1">
    <property type="entry name" value="INTEGRAL MEMBRANE PROTEIN"/>
    <property type="match status" value="1"/>
</dbReference>
<dbReference type="STRING" id="354355.SAMN05660816_06761"/>
<evidence type="ECO:0000313" key="3">
    <source>
        <dbReference type="Proteomes" id="UP000192610"/>
    </source>
</evidence>
<dbReference type="InterPro" id="IPR018580">
    <property type="entry name" value="Uncharacterised_YfhO"/>
</dbReference>
<feature type="transmembrane region" description="Helical" evidence="1">
    <location>
        <begin position="555"/>
        <end position="577"/>
    </location>
</feature>
<feature type="transmembrane region" description="Helical" evidence="1">
    <location>
        <begin position="194"/>
        <end position="214"/>
    </location>
</feature>
<keyword evidence="3" id="KW-1185">Reference proteome</keyword>
<feature type="transmembrane region" description="Helical" evidence="1">
    <location>
        <begin position="12"/>
        <end position="31"/>
    </location>
</feature>
<organism evidence="2 3">
    <name type="scientific">Niastella yeongjuensis</name>
    <dbReference type="NCBI Taxonomy" id="354355"/>
    <lineage>
        <taxon>Bacteria</taxon>
        <taxon>Pseudomonadati</taxon>
        <taxon>Bacteroidota</taxon>
        <taxon>Chitinophagia</taxon>
        <taxon>Chitinophagales</taxon>
        <taxon>Chitinophagaceae</taxon>
        <taxon>Niastella</taxon>
    </lineage>
</organism>
<feature type="transmembrane region" description="Helical" evidence="1">
    <location>
        <begin position="102"/>
        <end position="119"/>
    </location>
</feature>
<accession>A0A1V9EHU9</accession>
<feature type="transmembrane region" description="Helical" evidence="1">
    <location>
        <begin position="172"/>
        <end position="188"/>
    </location>
</feature>
<keyword evidence="1" id="KW-1133">Transmembrane helix</keyword>
<comment type="caution">
    <text evidence="2">The sequence shown here is derived from an EMBL/GenBank/DDBJ whole genome shotgun (WGS) entry which is preliminary data.</text>
</comment>
<feature type="transmembrane region" description="Helical" evidence="1">
    <location>
        <begin position="149"/>
        <end position="167"/>
    </location>
</feature>
<feature type="transmembrane region" description="Helical" evidence="1">
    <location>
        <begin position="124"/>
        <end position="143"/>
    </location>
</feature>
<evidence type="ECO:0000256" key="1">
    <source>
        <dbReference type="SAM" id="Phobius"/>
    </source>
</evidence>